<feature type="region of interest" description="Disordered" evidence="1">
    <location>
        <begin position="90"/>
        <end position="225"/>
    </location>
</feature>
<protein>
    <submittedName>
        <fullName evidence="3">Putative PDZ/DHR/GLGF domain protein</fullName>
    </submittedName>
</protein>
<proteinExistence type="predicted"/>
<dbReference type="InterPro" id="IPR036034">
    <property type="entry name" value="PDZ_sf"/>
</dbReference>
<dbReference type="GO" id="GO:0045197">
    <property type="term" value="P:establishment or maintenance of epithelial cell apical/basal polarity"/>
    <property type="evidence" value="ECO:0007669"/>
    <property type="project" value="TreeGrafter"/>
</dbReference>
<name>A0A1Y3EW01_9BILA</name>
<feature type="compositionally biased region" description="Basic and acidic residues" evidence="1">
    <location>
        <begin position="108"/>
        <end position="148"/>
    </location>
</feature>
<gene>
    <name evidence="3" type="ORF">D917_05475</name>
</gene>
<evidence type="ECO:0000259" key="2">
    <source>
        <dbReference type="PROSITE" id="PS50106"/>
    </source>
</evidence>
<dbReference type="Gene3D" id="2.30.42.10">
    <property type="match status" value="1"/>
</dbReference>
<feature type="domain" description="PDZ" evidence="2">
    <location>
        <begin position="254"/>
        <end position="324"/>
    </location>
</feature>
<dbReference type="GO" id="GO:0098887">
    <property type="term" value="P:neurotransmitter receptor transport, endosome to postsynaptic membrane"/>
    <property type="evidence" value="ECO:0007669"/>
    <property type="project" value="TreeGrafter"/>
</dbReference>
<dbReference type="Proteomes" id="UP000243006">
    <property type="component" value="Unassembled WGS sequence"/>
</dbReference>
<dbReference type="PANTHER" id="PTHR23119:SF44">
    <property type="entry name" value="PROTEIN LAP4"/>
    <property type="match status" value="1"/>
</dbReference>
<dbReference type="EMBL" id="LVZM01001129">
    <property type="protein sequence ID" value="OUC49344.1"/>
    <property type="molecule type" value="Genomic_DNA"/>
</dbReference>
<dbReference type="Pfam" id="PF00595">
    <property type="entry name" value="PDZ"/>
    <property type="match status" value="1"/>
</dbReference>
<feature type="non-terminal residue" evidence="3">
    <location>
        <position position="324"/>
    </location>
</feature>
<evidence type="ECO:0000313" key="3">
    <source>
        <dbReference type="EMBL" id="OUC49344.1"/>
    </source>
</evidence>
<dbReference type="GO" id="GO:0019901">
    <property type="term" value="F:protein kinase binding"/>
    <property type="evidence" value="ECO:0007669"/>
    <property type="project" value="TreeGrafter"/>
</dbReference>
<sequence length="324" mass="35123">FRLRSLPYTLNALSNLQAIWLSDNQLQADQDSRTGVKVLTCYLLPQRDANLAGDTKGETVVENGFVGGPKVHFPDVDGDSVDEDDEAIGKFERHDTPHPKHPTKAKGRQIDGHVIPHDGNNKPGKDATFRVGDGRRKSAGEDSVEDGRTSVARSPTEKQPCSEVQSPASDDDKRPAVPPPVPPRTIQQTWEKTVSFAQNEDNADEEVVQSRLKRKNTPHPLKSSVLDRNSGEAQAKVAGYLISSRASSTEQRLSLTIRRTDQGLGLSIAGGLGSTPYKQDDNSIFISKIIDGGAADLAGLRVGDKLLSVNGRSVVNIEHKQAVE</sequence>
<dbReference type="GO" id="GO:0043113">
    <property type="term" value="P:receptor clustering"/>
    <property type="evidence" value="ECO:0007669"/>
    <property type="project" value="TreeGrafter"/>
</dbReference>
<feature type="non-terminal residue" evidence="3">
    <location>
        <position position="1"/>
    </location>
</feature>
<dbReference type="AlphaFoldDB" id="A0A1Y3EW01"/>
<dbReference type="GO" id="GO:0098609">
    <property type="term" value="P:cell-cell adhesion"/>
    <property type="evidence" value="ECO:0007669"/>
    <property type="project" value="TreeGrafter"/>
</dbReference>
<dbReference type="InterPro" id="IPR050614">
    <property type="entry name" value="Synaptic_Scaffolding_LAP-MAGUK"/>
</dbReference>
<reference evidence="3 4" key="1">
    <citation type="submission" date="2015-04" db="EMBL/GenBank/DDBJ databases">
        <title>Draft genome of the roundworm Trichinella nativa.</title>
        <authorList>
            <person name="Mitreva M."/>
        </authorList>
    </citation>
    <scope>NUCLEOTIDE SEQUENCE [LARGE SCALE GENOMIC DNA]</scope>
    <source>
        <strain evidence="3 4">ISS45</strain>
    </source>
</reference>
<feature type="compositionally biased region" description="Polar residues" evidence="1">
    <location>
        <begin position="151"/>
        <end position="168"/>
    </location>
</feature>
<dbReference type="SMART" id="SM00228">
    <property type="entry name" value="PDZ"/>
    <property type="match status" value="1"/>
</dbReference>
<dbReference type="PROSITE" id="PS50106">
    <property type="entry name" value="PDZ"/>
    <property type="match status" value="1"/>
</dbReference>
<dbReference type="InterPro" id="IPR001478">
    <property type="entry name" value="PDZ"/>
</dbReference>
<accession>A0A1Y3EW01</accession>
<evidence type="ECO:0000256" key="1">
    <source>
        <dbReference type="SAM" id="MobiDB-lite"/>
    </source>
</evidence>
<dbReference type="SUPFAM" id="SSF50156">
    <property type="entry name" value="PDZ domain-like"/>
    <property type="match status" value="1"/>
</dbReference>
<dbReference type="GO" id="GO:0005912">
    <property type="term" value="C:adherens junction"/>
    <property type="evidence" value="ECO:0007669"/>
    <property type="project" value="TreeGrafter"/>
</dbReference>
<dbReference type="GO" id="GO:0014069">
    <property type="term" value="C:postsynaptic density"/>
    <property type="evidence" value="ECO:0007669"/>
    <property type="project" value="TreeGrafter"/>
</dbReference>
<feature type="compositionally biased region" description="Polar residues" evidence="1">
    <location>
        <begin position="185"/>
        <end position="200"/>
    </location>
</feature>
<dbReference type="GO" id="GO:0098968">
    <property type="term" value="P:neurotransmitter receptor transport postsynaptic membrane to endosome"/>
    <property type="evidence" value="ECO:0007669"/>
    <property type="project" value="TreeGrafter"/>
</dbReference>
<dbReference type="GO" id="GO:0045211">
    <property type="term" value="C:postsynaptic membrane"/>
    <property type="evidence" value="ECO:0007669"/>
    <property type="project" value="TreeGrafter"/>
</dbReference>
<dbReference type="GO" id="GO:0016323">
    <property type="term" value="C:basolateral plasma membrane"/>
    <property type="evidence" value="ECO:0007669"/>
    <property type="project" value="TreeGrafter"/>
</dbReference>
<evidence type="ECO:0000313" key="4">
    <source>
        <dbReference type="Proteomes" id="UP000243006"/>
    </source>
</evidence>
<organism evidence="3 4">
    <name type="scientific">Trichinella nativa</name>
    <dbReference type="NCBI Taxonomy" id="6335"/>
    <lineage>
        <taxon>Eukaryota</taxon>
        <taxon>Metazoa</taxon>
        <taxon>Ecdysozoa</taxon>
        <taxon>Nematoda</taxon>
        <taxon>Enoplea</taxon>
        <taxon>Dorylaimia</taxon>
        <taxon>Trichinellida</taxon>
        <taxon>Trichinellidae</taxon>
        <taxon>Trichinella</taxon>
    </lineage>
</organism>
<dbReference type="PANTHER" id="PTHR23119">
    <property type="entry name" value="DISCS LARGE"/>
    <property type="match status" value="1"/>
</dbReference>
<comment type="caution">
    <text evidence="3">The sequence shown here is derived from an EMBL/GenBank/DDBJ whole genome shotgun (WGS) entry which is preliminary data.</text>
</comment>